<dbReference type="AlphaFoldDB" id="A0A7J3JP75"/>
<keyword evidence="1" id="KW-0645">Protease</keyword>
<protein>
    <submittedName>
        <fullName evidence="1">Hydrogenase maturation protease</fullName>
    </submittedName>
</protein>
<gene>
    <name evidence="1" type="ORF">ENU30_01100</name>
</gene>
<comment type="caution">
    <text evidence="1">The sequence shown here is derived from an EMBL/GenBank/DDBJ whole genome shotgun (WGS) entry which is preliminary data.</text>
</comment>
<accession>A0A7J3JP75</accession>
<dbReference type="SUPFAM" id="SSF53163">
    <property type="entry name" value="HybD-like"/>
    <property type="match status" value="1"/>
</dbReference>
<dbReference type="GO" id="GO:0004175">
    <property type="term" value="F:endopeptidase activity"/>
    <property type="evidence" value="ECO:0007669"/>
    <property type="project" value="TreeGrafter"/>
</dbReference>
<dbReference type="Gene3D" id="3.40.50.1450">
    <property type="entry name" value="HybD-like"/>
    <property type="match status" value="1"/>
</dbReference>
<proteinExistence type="predicted"/>
<evidence type="ECO:0000313" key="1">
    <source>
        <dbReference type="EMBL" id="HGQ17567.1"/>
    </source>
</evidence>
<dbReference type="GO" id="GO:0016485">
    <property type="term" value="P:protein processing"/>
    <property type="evidence" value="ECO:0007669"/>
    <property type="project" value="TreeGrafter"/>
</dbReference>
<sequence length="166" mass="18455">MKILTGDEFCLELKEKLIEGFALICIGSELRSDDRVAIDLCKSLKISSNSKQFKILICEYGIENCIGDIIENNIKRMVLIDAAIINGLSPATIVLLNMDEVQEYIPYSTHTLPLPLLLKLLIEELKDVEIVIVGIVVNKLDIGLELSPQIENLISSLASCLSKELR</sequence>
<dbReference type="InterPro" id="IPR023430">
    <property type="entry name" value="Pept_HybD-like_dom_sf"/>
</dbReference>
<reference evidence="1" key="1">
    <citation type="journal article" date="2020" name="mSystems">
        <title>Genome- and Community-Level Interaction Insights into Carbon Utilization and Element Cycling Functions of Hydrothermarchaeota in Hydrothermal Sediment.</title>
        <authorList>
            <person name="Zhou Z."/>
            <person name="Liu Y."/>
            <person name="Xu W."/>
            <person name="Pan J."/>
            <person name="Luo Z.H."/>
            <person name="Li M."/>
        </authorList>
    </citation>
    <scope>NUCLEOTIDE SEQUENCE [LARGE SCALE GENOMIC DNA]</scope>
    <source>
        <strain evidence="1">SpSt-657</strain>
    </source>
</reference>
<dbReference type="EMBL" id="DTBZ01000031">
    <property type="protein sequence ID" value="HGQ17567.1"/>
    <property type="molecule type" value="Genomic_DNA"/>
</dbReference>
<dbReference type="NCBIfam" id="TIGR00072">
    <property type="entry name" value="hydrog_prot"/>
    <property type="match status" value="1"/>
</dbReference>
<keyword evidence="1" id="KW-0378">Hydrolase</keyword>
<dbReference type="GO" id="GO:0008047">
    <property type="term" value="F:enzyme activator activity"/>
    <property type="evidence" value="ECO:0007669"/>
    <property type="project" value="InterPro"/>
</dbReference>
<dbReference type="PANTHER" id="PTHR30302">
    <property type="entry name" value="HYDROGENASE 1 MATURATION PROTEASE"/>
    <property type="match status" value="1"/>
</dbReference>
<dbReference type="InterPro" id="IPR000671">
    <property type="entry name" value="Peptidase_A31"/>
</dbReference>
<dbReference type="PANTHER" id="PTHR30302:SF7">
    <property type="entry name" value="F420-NONREDUCING HYDROGENASE II"/>
    <property type="match status" value="1"/>
</dbReference>
<name>A0A7J3JP75_9CREN</name>
<organism evidence="1">
    <name type="scientific">Ignisphaera aggregans</name>
    <dbReference type="NCBI Taxonomy" id="334771"/>
    <lineage>
        <taxon>Archaea</taxon>
        <taxon>Thermoproteota</taxon>
        <taxon>Thermoprotei</taxon>
        <taxon>Desulfurococcales</taxon>
        <taxon>Desulfurococcaceae</taxon>
        <taxon>Ignisphaera</taxon>
    </lineage>
</organism>